<dbReference type="ExpressionAtlas" id="D7SUB1">
    <property type="expression patterns" value="baseline and differential"/>
</dbReference>
<comment type="cofactor">
    <cofactor evidence="5">
        <name>Fe(2+)</name>
        <dbReference type="ChEBI" id="CHEBI:29033"/>
    </cofactor>
    <text evidence="5">Binds 1 Fe(2+) ion per subunit.</text>
</comment>
<dbReference type="InterPro" id="IPR004294">
    <property type="entry name" value="Carotenoid_Oase"/>
</dbReference>
<dbReference type="InParanoid" id="D7SUB1"/>
<dbReference type="GO" id="GO:0016121">
    <property type="term" value="P:carotene catabolic process"/>
    <property type="evidence" value="ECO:0000318"/>
    <property type="project" value="GO_Central"/>
</dbReference>
<feature type="binding site" evidence="5">
    <location>
        <position position="557"/>
    </location>
    <ligand>
        <name>Fe cation</name>
        <dbReference type="ChEBI" id="CHEBI:24875"/>
        <note>catalytic</note>
    </ligand>
</feature>
<dbReference type="GO" id="GO:0010436">
    <property type="term" value="F:carotenoid dioxygenase activity"/>
    <property type="evidence" value="ECO:0000318"/>
    <property type="project" value="GO_Central"/>
</dbReference>
<evidence type="ECO:0000313" key="6">
    <source>
        <dbReference type="EMBL" id="CBI20860.3"/>
    </source>
</evidence>
<keyword evidence="3" id="KW-0560">Oxidoreductase</keyword>
<keyword evidence="7" id="KW-1185">Reference proteome</keyword>
<dbReference type="Pfam" id="PF03055">
    <property type="entry name" value="RPE65"/>
    <property type="match status" value="1"/>
</dbReference>
<evidence type="ECO:0000256" key="1">
    <source>
        <dbReference type="ARBA" id="ARBA00006787"/>
    </source>
</evidence>
<feature type="binding site" evidence="5">
    <location>
        <position position="223"/>
    </location>
    <ligand>
        <name>Fe cation</name>
        <dbReference type="ChEBI" id="CHEBI:24875"/>
        <note>catalytic</note>
    </ligand>
</feature>
<dbReference type="EMBL" id="FN595231">
    <property type="protein sequence ID" value="CBI20860.3"/>
    <property type="molecule type" value="Genomic_DNA"/>
</dbReference>
<gene>
    <name evidence="6" type="ordered locus">VIT_04s0008g03510</name>
</gene>
<dbReference type="PANTHER" id="PTHR10543:SF142">
    <property type="entry name" value="OS06G0162550 PROTEIN"/>
    <property type="match status" value="1"/>
</dbReference>
<feature type="binding site" evidence="5">
    <location>
        <position position="272"/>
    </location>
    <ligand>
        <name>Fe cation</name>
        <dbReference type="ChEBI" id="CHEBI:24875"/>
        <note>catalytic</note>
    </ligand>
</feature>
<name>D7SUB1_VITVI</name>
<evidence type="ECO:0000256" key="4">
    <source>
        <dbReference type="ARBA" id="ARBA00023004"/>
    </source>
</evidence>
<evidence type="ECO:0000256" key="5">
    <source>
        <dbReference type="PIRSR" id="PIRSR604294-1"/>
    </source>
</evidence>
<evidence type="ECO:0000256" key="3">
    <source>
        <dbReference type="ARBA" id="ARBA00022964"/>
    </source>
</evidence>
<reference evidence="7" key="1">
    <citation type="journal article" date="2007" name="Nature">
        <title>The grapevine genome sequence suggests ancestral hexaploidization in major angiosperm phyla.</title>
        <authorList>
            <consortium name="The French-Italian Public Consortium for Grapevine Genome Characterization."/>
            <person name="Jaillon O."/>
            <person name="Aury J.-M."/>
            <person name="Noel B."/>
            <person name="Policriti A."/>
            <person name="Clepet C."/>
            <person name="Casagrande A."/>
            <person name="Choisne N."/>
            <person name="Aubourg S."/>
            <person name="Vitulo N."/>
            <person name="Jubin C."/>
            <person name="Vezzi A."/>
            <person name="Legeai F."/>
            <person name="Hugueney P."/>
            <person name="Dasilva C."/>
            <person name="Horner D."/>
            <person name="Mica E."/>
            <person name="Jublot D."/>
            <person name="Poulain J."/>
            <person name="Bruyere C."/>
            <person name="Billault A."/>
            <person name="Segurens B."/>
            <person name="Gouyvenoux M."/>
            <person name="Ugarte E."/>
            <person name="Cattonaro F."/>
            <person name="Anthouard V."/>
            <person name="Vico V."/>
            <person name="Del Fabbro C."/>
            <person name="Alaux M."/>
            <person name="Di Gaspero G."/>
            <person name="Dumas V."/>
            <person name="Felice N."/>
            <person name="Paillard S."/>
            <person name="Juman I."/>
            <person name="Moroldo M."/>
            <person name="Scalabrin S."/>
            <person name="Canaguier A."/>
            <person name="Le Clainche I."/>
            <person name="Malacrida G."/>
            <person name="Durand E."/>
            <person name="Pesole G."/>
            <person name="Laucou V."/>
            <person name="Chatelet P."/>
            <person name="Merdinoglu D."/>
            <person name="Delledonne M."/>
            <person name="Pezzotti M."/>
            <person name="Lecharny A."/>
            <person name="Scarpelli C."/>
            <person name="Artiguenave F."/>
            <person name="Pe M.E."/>
            <person name="Valle G."/>
            <person name="Morgante M."/>
            <person name="Caboche M."/>
            <person name="Adam-Blondon A.-F."/>
            <person name="Weissenbach J."/>
            <person name="Quetier F."/>
            <person name="Wincker P."/>
        </authorList>
    </citation>
    <scope>NUCLEOTIDE SEQUENCE [LARGE SCALE GENOMIC DNA]</scope>
    <source>
        <strain evidence="7">cv. Pinot noir / PN40024</strain>
    </source>
</reference>
<evidence type="ECO:0000313" key="7">
    <source>
        <dbReference type="Proteomes" id="UP000009183"/>
    </source>
</evidence>
<dbReference type="PANTHER" id="PTHR10543">
    <property type="entry name" value="BETA-CAROTENE DIOXYGENASE"/>
    <property type="match status" value="1"/>
</dbReference>
<evidence type="ECO:0008006" key="8">
    <source>
        <dbReference type="Google" id="ProtNLM"/>
    </source>
</evidence>
<dbReference type="SMR" id="D7SUB1"/>
<comment type="similarity">
    <text evidence="1">Belongs to the carotenoid oxygenase family.</text>
</comment>
<keyword evidence="2 5" id="KW-0479">Metal-binding</keyword>
<organism evidence="6 7">
    <name type="scientific">Vitis vinifera</name>
    <name type="common">Grape</name>
    <dbReference type="NCBI Taxonomy" id="29760"/>
    <lineage>
        <taxon>Eukaryota</taxon>
        <taxon>Viridiplantae</taxon>
        <taxon>Streptophyta</taxon>
        <taxon>Embryophyta</taxon>
        <taxon>Tracheophyta</taxon>
        <taxon>Spermatophyta</taxon>
        <taxon>Magnoliopsida</taxon>
        <taxon>eudicotyledons</taxon>
        <taxon>Gunneridae</taxon>
        <taxon>Pentapetalae</taxon>
        <taxon>rosids</taxon>
        <taxon>Vitales</taxon>
        <taxon>Vitaceae</taxon>
        <taxon>Viteae</taxon>
        <taxon>Vitis</taxon>
    </lineage>
</organism>
<dbReference type="PaxDb" id="29760-VIT_04s0008g03510.t01"/>
<dbReference type="AlphaFoldDB" id="D7SUB1"/>
<accession>D7SUB1</accession>
<dbReference type="HOGENOM" id="CLU_016472_2_1_1"/>
<dbReference type="eggNOG" id="KOG1285">
    <property type="taxonomic scope" value="Eukaryota"/>
</dbReference>
<dbReference type="Proteomes" id="UP000009183">
    <property type="component" value="Chromosome 4"/>
</dbReference>
<dbReference type="OMA" id="CFEEGHE"/>
<dbReference type="GO" id="GO:0009570">
    <property type="term" value="C:chloroplast stroma"/>
    <property type="evidence" value="ECO:0000318"/>
    <property type="project" value="GO_Central"/>
</dbReference>
<sequence>MKDLLKTSLRADVSKTIKNTSQRILDAFVDSVFQFVDQPLLPSQKNFAPVEEIGEDVEVICNEGNVPADFPEGIYIRNGPNPLFGGLKSTVSVFGRTSHIWIEGEGMLHALYFMKNAHGDWSISYKNRYVESETFKIEKQGNKPAFVPTIEGDSPAILAAALLNMLRFGMVSKQISNTSIFEHSGKFYASAENHLPQEIDIFTLETFDKGDVNGAWDRAFTSHPKKDPRNGELVIMGIDAVKPFFVVGVVSEDGKKLSHKVDLKFDRATLIHELGITEKYTVIMDFPLTIDINRLINGGPLIKYDKEGYARIGVMPRYGNADSVQWFEVEKHCLFHNFNSFEDGNEVVIRGCRSPAAFIPGPDNGLNKFEWFSKGLKPIETFKESSTGSTQEGFLFARVCEWRLNMETGEVKERNLTGTDFPMDFPMINEHFRGVKQKYGYTQVRDCMASSSCGMSKYGSLAKLYFEESDSKLSVKEGKGEHLIKVEYNRFAENNFCSGSVFVPKGGSSEEDDSWIVSFVHNEDTDVSQVHIIDAQKFSSKPIAKITLPQRVPYGFHGIFITMPHQA</sequence>
<dbReference type="STRING" id="29760.D7SUB1"/>
<keyword evidence="4 5" id="KW-0408">Iron</keyword>
<dbReference type="GO" id="GO:0046872">
    <property type="term" value="F:metal ion binding"/>
    <property type="evidence" value="ECO:0007669"/>
    <property type="project" value="UniProtKB-KW"/>
</dbReference>
<feature type="binding site" evidence="5">
    <location>
        <position position="336"/>
    </location>
    <ligand>
        <name>Fe cation</name>
        <dbReference type="ChEBI" id="CHEBI:24875"/>
        <note>catalytic</note>
    </ligand>
</feature>
<keyword evidence="3" id="KW-0223">Dioxygenase</keyword>
<proteinExistence type="inferred from homology"/>
<evidence type="ECO:0000256" key="2">
    <source>
        <dbReference type="ARBA" id="ARBA00022723"/>
    </source>
</evidence>
<dbReference type="OrthoDB" id="1069523at2759"/>
<protein>
    <recommendedName>
        <fullName evidence="8">Carotenoid 9,10(9',10')-cleavage dioxygenase 1</fullName>
    </recommendedName>
</protein>